<keyword evidence="2" id="KW-1133">Transmembrane helix</keyword>
<feature type="transmembrane region" description="Helical" evidence="2">
    <location>
        <begin position="78"/>
        <end position="96"/>
    </location>
</feature>
<dbReference type="EMBL" id="CP096658">
    <property type="protein sequence ID" value="UPV99517.1"/>
    <property type="molecule type" value="Genomic_DNA"/>
</dbReference>
<feature type="transmembrane region" description="Helical" evidence="2">
    <location>
        <begin position="48"/>
        <end position="66"/>
    </location>
</feature>
<name>A0A8U0IF42_9EURY</name>
<gene>
    <name evidence="3" type="ORF">M0R88_13440</name>
</gene>
<dbReference type="KEGG" id="haxz:M0R88_13440"/>
<dbReference type="AlphaFoldDB" id="A0A8U0IF42"/>
<keyword evidence="4" id="KW-1185">Reference proteome</keyword>
<proteinExistence type="predicted"/>
<protein>
    <submittedName>
        <fullName evidence="3">Uncharacterized protein</fullName>
    </submittedName>
</protein>
<organism evidence="3 4">
    <name type="scientific">Halorussus gelatinilyticus</name>
    <dbReference type="NCBI Taxonomy" id="2937524"/>
    <lineage>
        <taxon>Archaea</taxon>
        <taxon>Methanobacteriati</taxon>
        <taxon>Methanobacteriota</taxon>
        <taxon>Stenosarchaea group</taxon>
        <taxon>Halobacteria</taxon>
        <taxon>Halobacteriales</taxon>
        <taxon>Haladaptataceae</taxon>
        <taxon>Halorussus</taxon>
    </lineage>
</organism>
<sequence length="179" mass="20347">MTDEWTFRTDSGIATVADGRLEISGSAGRLVREKWRDGWTRNETGRRLLFVVSLFGTASFLGRILRAFRDVLTGRPDAFSLVVFGVTCLALLVVVYRSTRTKTARLRDVRVVERVGDDRLRVRFEDEARDSFEVETPTERDADDAAEILRLRGVRVTDKTDAETPESAGFRERLFAKEN</sequence>
<dbReference type="Proteomes" id="UP000830434">
    <property type="component" value="Chromosome"/>
</dbReference>
<evidence type="ECO:0000256" key="1">
    <source>
        <dbReference type="SAM" id="MobiDB-lite"/>
    </source>
</evidence>
<evidence type="ECO:0000256" key="2">
    <source>
        <dbReference type="SAM" id="Phobius"/>
    </source>
</evidence>
<reference evidence="3" key="1">
    <citation type="submission" date="2022-04" db="EMBL/GenBank/DDBJ databases">
        <title>Diverse halophilic archaea isolated from saline environments.</title>
        <authorList>
            <person name="Cui H.-L."/>
        </authorList>
    </citation>
    <scope>NUCLEOTIDE SEQUENCE</scope>
    <source>
        <strain evidence="3">XZYJT40</strain>
    </source>
</reference>
<feature type="compositionally biased region" description="Basic and acidic residues" evidence="1">
    <location>
        <begin position="169"/>
        <end position="179"/>
    </location>
</feature>
<evidence type="ECO:0000313" key="4">
    <source>
        <dbReference type="Proteomes" id="UP000830434"/>
    </source>
</evidence>
<feature type="region of interest" description="Disordered" evidence="1">
    <location>
        <begin position="159"/>
        <end position="179"/>
    </location>
</feature>
<keyword evidence="2" id="KW-0812">Transmembrane</keyword>
<dbReference type="RefSeq" id="WP_248654010.1">
    <property type="nucleotide sequence ID" value="NZ_CP096658.1"/>
</dbReference>
<accession>A0A8U0IF42</accession>
<evidence type="ECO:0000313" key="3">
    <source>
        <dbReference type="EMBL" id="UPV99517.1"/>
    </source>
</evidence>
<dbReference type="GeneID" id="72190877"/>
<keyword evidence="2" id="KW-0472">Membrane</keyword>